<evidence type="ECO:0000256" key="4">
    <source>
        <dbReference type="SAM" id="Coils"/>
    </source>
</evidence>
<evidence type="ECO:0000256" key="3">
    <source>
        <dbReference type="ARBA" id="ARBA00022801"/>
    </source>
</evidence>
<dbReference type="EMBL" id="SNRY01000012">
    <property type="protein sequence ID" value="KAA6351539.1"/>
    <property type="molecule type" value="Genomic_DNA"/>
</dbReference>
<gene>
    <name evidence="5" type="ORF">EZS27_001062</name>
</gene>
<dbReference type="InterPro" id="IPR003761">
    <property type="entry name" value="Exonuc_VII_S"/>
</dbReference>
<keyword evidence="2" id="KW-0540">Nuclease</keyword>
<organism evidence="5">
    <name type="scientific">termite gut metagenome</name>
    <dbReference type="NCBI Taxonomy" id="433724"/>
    <lineage>
        <taxon>unclassified sequences</taxon>
        <taxon>metagenomes</taxon>
        <taxon>organismal metagenomes</taxon>
    </lineage>
</organism>
<comment type="caution">
    <text evidence="5">The sequence shown here is derived from an EMBL/GenBank/DDBJ whole genome shotgun (WGS) entry which is preliminary data.</text>
</comment>
<reference evidence="5" key="1">
    <citation type="submission" date="2019-03" db="EMBL/GenBank/DDBJ databases">
        <title>Single cell metagenomics reveals metabolic interactions within the superorganism composed of flagellate Streblomastix strix and complex community of Bacteroidetes bacteria on its surface.</title>
        <authorList>
            <person name="Treitli S.C."/>
            <person name="Kolisko M."/>
            <person name="Husnik F."/>
            <person name="Keeling P."/>
            <person name="Hampl V."/>
        </authorList>
    </citation>
    <scope>NUCLEOTIDE SEQUENCE</scope>
    <source>
        <strain evidence="5">STM</strain>
    </source>
</reference>
<evidence type="ECO:0000313" key="5">
    <source>
        <dbReference type="EMBL" id="KAA6351539.1"/>
    </source>
</evidence>
<evidence type="ECO:0000256" key="2">
    <source>
        <dbReference type="ARBA" id="ARBA00022722"/>
    </source>
</evidence>
<keyword evidence="3 5" id="KW-0378">Hydrolase</keyword>
<dbReference type="Pfam" id="PF02609">
    <property type="entry name" value="Exonuc_VII_S"/>
    <property type="match status" value="1"/>
</dbReference>
<dbReference type="EC" id="3.1.11.6" evidence="5"/>
<dbReference type="NCBIfam" id="TIGR01280">
    <property type="entry name" value="xseB"/>
    <property type="match status" value="1"/>
</dbReference>
<dbReference type="SUPFAM" id="SSF116842">
    <property type="entry name" value="XseB-like"/>
    <property type="match status" value="1"/>
</dbReference>
<dbReference type="InterPro" id="IPR037004">
    <property type="entry name" value="Exonuc_VII_ssu_sf"/>
</dbReference>
<dbReference type="GO" id="GO:0008855">
    <property type="term" value="F:exodeoxyribonuclease VII activity"/>
    <property type="evidence" value="ECO:0007669"/>
    <property type="project" value="UniProtKB-EC"/>
</dbReference>
<protein>
    <submittedName>
        <fullName evidence="5">Exodeoxyribonuclease 7 small subunit</fullName>
        <ecNumber evidence="5">3.1.11.6</ecNumber>
    </submittedName>
</protein>
<dbReference type="AlphaFoldDB" id="A0A5J4SZD1"/>
<evidence type="ECO:0000256" key="1">
    <source>
        <dbReference type="ARBA" id="ARBA00022490"/>
    </source>
</evidence>
<dbReference type="GO" id="GO:0009318">
    <property type="term" value="C:exodeoxyribonuclease VII complex"/>
    <property type="evidence" value="ECO:0007669"/>
    <property type="project" value="InterPro"/>
</dbReference>
<accession>A0A5J4SZD1</accession>
<name>A0A5J4SZD1_9ZZZZ</name>
<keyword evidence="1" id="KW-0963">Cytoplasm</keyword>
<feature type="coiled-coil region" evidence="4">
    <location>
        <begin position="6"/>
        <end position="43"/>
    </location>
</feature>
<keyword evidence="4" id="KW-0175">Coiled coil</keyword>
<proteinExistence type="predicted"/>
<dbReference type="GO" id="GO:0006308">
    <property type="term" value="P:DNA catabolic process"/>
    <property type="evidence" value="ECO:0007669"/>
    <property type="project" value="InterPro"/>
</dbReference>
<dbReference type="Gene3D" id="1.10.287.1040">
    <property type="entry name" value="Exonuclease VII, small subunit"/>
    <property type="match status" value="1"/>
</dbReference>
<sequence length="66" mass="7709">MAVKKQETYSQAIKRLEEIVRQIDNNEMDIDILSEKIKEANEIILFCSEKLTKVDKEVEKLLVEKG</sequence>